<keyword evidence="4" id="KW-0406">Ion transport</keyword>
<dbReference type="RefSeq" id="WP_086498888.1">
    <property type="nucleotide sequence ID" value="NZ_MSSV01000002.1"/>
</dbReference>
<name>A0A2W7R6X9_9BACT</name>
<dbReference type="AlphaFoldDB" id="A0A2W7R6X9"/>
<gene>
    <name evidence="4" type="ORF">ESW18_04565</name>
    <name evidence="3" type="ORF">LV84_03674</name>
</gene>
<dbReference type="EMBL" id="VORV01000003">
    <property type="protein sequence ID" value="TXD78800.1"/>
    <property type="molecule type" value="Genomic_DNA"/>
</dbReference>
<reference evidence="4 6" key="2">
    <citation type="submission" date="2019-08" db="EMBL/GenBank/DDBJ databases">
        <title>Genome of Algoriphagus ratkowskyi IC026.</title>
        <authorList>
            <person name="Bowman J.P."/>
        </authorList>
    </citation>
    <scope>NUCLEOTIDE SEQUENCE [LARGE SCALE GENOMIC DNA]</scope>
    <source>
        <strain evidence="4 6">IC026</strain>
    </source>
</reference>
<dbReference type="GO" id="GO:0034220">
    <property type="term" value="P:monoatomic ion transmembrane transport"/>
    <property type="evidence" value="ECO:0007669"/>
    <property type="project" value="UniProtKB-KW"/>
</dbReference>
<dbReference type="OrthoDB" id="3422146at2"/>
<accession>A0A2W7R6X9</accession>
<feature type="domain" description="Potassium channel" evidence="2">
    <location>
        <begin position="69"/>
        <end position="155"/>
    </location>
</feature>
<dbReference type="Gene3D" id="1.10.287.70">
    <property type="match status" value="1"/>
</dbReference>
<evidence type="ECO:0000256" key="1">
    <source>
        <dbReference type="SAM" id="Phobius"/>
    </source>
</evidence>
<evidence type="ECO:0000313" key="4">
    <source>
        <dbReference type="EMBL" id="TXD78800.1"/>
    </source>
</evidence>
<feature type="transmembrane region" description="Helical" evidence="1">
    <location>
        <begin position="65"/>
        <end position="86"/>
    </location>
</feature>
<dbReference type="Proteomes" id="UP000321927">
    <property type="component" value="Unassembled WGS sequence"/>
</dbReference>
<keyword evidence="4" id="KW-0813">Transport</keyword>
<comment type="caution">
    <text evidence="3">The sequence shown here is derived from an EMBL/GenBank/DDBJ whole genome shotgun (WGS) entry which is preliminary data.</text>
</comment>
<keyword evidence="6" id="KW-1185">Reference proteome</keyword>
<feature type="transmembrane region" description="Helical" evidence="1">
    <location>
        <begin position="6"/>
        <end position="24"/>
    </location>
</feature>
<dbReference type="EMBL" id="QKZU01000018">
    <property type="protein sequence ID" value="PZX51517.1"/>
    <property type="molecule type" value="Genomic_DNA"/>
</dbReference>
<evidence type="ECO:0000313" key="6">
    <source>
        <dbReference type="Proteomes" id="UP000321927"/>
    </source>
</evidence>
<keyword evidence="1" id="KW-0812">Transmembrane</keyword>
<evidence type="ECO:0000313" key="3">
    <source>
        <dbReference type="EMBL" id="PZX51517.1"/>
    </source>
</evidence>
<dbReference type="InterPro" id="IPR013099">
    <property type="entry name" value="K_chnl_dom"/>
</dbReference>
<evidence type="ECO:0000313" key="5">
    <source>
        <dbReference type="Proteomes" id="UP000249115"/>
    </source>
</evidence>
<feature type="transmembrane region" description="Helical" evidence="1">
    <location>
        <begin position="107"/>
        <end position="123"/>
    </location>
</feature>
<feature type="transmembrane region" description="Helical" evidence="1">
    <location>
        <begin position="135"/>
        <end position="160"/>
    </location>
</feature>
<protein>
    <submittedName>
        <fullName evidence="3">Ion channel</fullName>
    </submittedName>
    <submittedName>
        <fullName evidence="4">Two pore domain potassium channel family protein</fullName>
    </submittedName>
</protein>
<keyword evidence="1" id="KW-0472">Membrane</keyword>
<dbReference type="SUPFAM" id="SSF81324">
    <property type="entry name" value="Voltage-gated potassium channels"/>
    <property type="match status" value="1"/>
</dbReference>
<organism evidence="3 5">
    <name type="scientific">Algoriphagus ratkowskyi</name>
    <dbReference type="NCBI Taxonomy" id="57028"/>
    <lineage>
        <taxon>Bacteria</taxon>
        <taxon>Pseudomonadati</taxon>
        <taxon>Bacteroidota</taxon>
        <taxon>Cytophagia</taxon>
        <taxon>Cytophagales</taxon>
        <taxon>Cyclobacteriaceae</taxon>
        <taxon>Algoriphagus</taxon>
    </lineage>
</organism>
<reference evidence="3 5" key="1">
    <citation type="submission" date="2018-06" db="EMBL/GenBank/DDBJ databases">
        <title>Genomic Encyclopedia of Archaeal and Bacterial Type Strains, Phase II (KMG-II): from individual species to whole genera.</title>
        <authorList>
            <person name="Goeker M."/>
        </authorList>
    </citation>
    <scope>NUCLEOTIDE SEQUENCE [LARGE SCALE GENOMIC DNA]</scope>
    <source>
        <strain evidence="3 5">DSM 22686</strain>
    </source>
</reference>
<keyword evidence="1" id="KW-1133">Transmembrane helix</keyword>
<dbReference type="Pfam" id="PF07885">
    <property type="entry name" value="Ion_trans_2"/>
    <property type="match status" value="1"/>
</dbReference>
<keyword evidence="4" id="KW-0407">Ion channel</keyword>
<proteinExistence type="predicted"/>
<evidence type="ECO:0000259" key="2">
    <source>
        <dbReference type="Pfam" id="PF07885"/>
    </source>
</evidence>
<sequence>MNFLYFIFGTIIFLMIVADIIKTAFSSNGGGKLTEWVSLGIWHVFFTAAGKKANSKLLEYAGPTVLVSILLVWVIGMWFGFFIMLLSDIDSVINSTTKANTDTWEKLYYAGFTLSTLGVGDYIPSNNFWRVFTNIAAYSGLVFITTSITYFVPVLSAVALKSKLSLYINSMGKSPQQILLNSWNGKDFNSFIDNVSDLCQMLIHHTMNHHSYPVIHYFHKSTIDLAFAPAFVMLDEVHHLLSNVIKDDISIDTLKMKMLKTTLDQHLEMLQKSYLNDESAIEVTPHLTQLLKEKEDYFKKAEDYKYCDNKLEKRRKLLTLMLEKTGWSWEAIHNNID</sequence>
<dbReference type="Proteomes" id="UP000249115">
    <property type="component" value="Unassembled WGS sequence"/>
</dbReference>